<dbReference type="InterPro" id="IPR055170">
    <property type="entry name" value="GFO_IDH_MocA-like_dom"/>
</dbReference>
<comment type="caution">
    <text evidence="4">The sequence shown here is derived from an EMBL/GenBank/DDBJ whole genome shotgun (WGS) entry which is preliminary data.</text>
</comment>
<dbReference type="Gene3D" id="3.30.360.10">
    <property type="entry name" value="Dihydrodipicolinate Reductase, domain 2"/>
    <property type="match status" value="1"/>
</dbReference>
<organism evidence="4 5">
    <name type="scientific">Roseateles toxinivorans</name>
    <dbReference type="NCBI Taxonomy" id="270368"/>
    <lineage>
        <taxon>Bacteria</taxon>
        <taxon>Pseudomonadati</taxon>
        <taxon>Pseudomonadota</taxon>
        <taxon>Betaproteobacteria</taxon>
        <taxon>Burkholderiales</taxon>
        <taxon>Sphaerotilaceae</taxon>
        <taxon>Roseateles</taxon>
    </lineage>
</organism>
<dbReference type="Pfam" id="PF01408">
    <property type="entry name" value="GFO_IDH_MocA"/>
    <property type="match status" value="1"/>
</dbReference>
<name>A0A4R6QNL1_9BURK</name>
<evidence type="ECO:0000256" key="1">
    <source>
        <dbReference type="ARBA" id="ARBA00023002"/>
    </source>
</evidence>
<dbReference type="FunCoup" id="A0A4R6QNL1">
    <property type="interactions" value="128"/>
</dbReference>
<evidence type="ECO:0000313" key="5">
    <source>
        <dbReference type="Proteomes" id="UP000295361"/>
    </source>
</evidence>
<keyword evidence="1" id="KW-0560">Oxidoreductase</keyword>
<dbReference type="AlphaFoldDB" id="A0A4R6QNL1"/>
<dbReference type="InterPro" id="IPR036291">
    <property type="entry name" value="NAD(P)-bd_dom_sf"/>
</dbReference>
<dbReference type="GO" id="GO:0016491">
    <property type="term" value="F:oxidoreductase activity"/>
    <property type="evidence" value="ECO:0007669"/>
    <property type="project" value="UniProtKB-KW"/>
</dbReference>
<dbReference type="SUPFAM" id="SSF51735">
    <property type="entry name" value="NAD(P)-binding Rossmann-fold domains"/>
    <property type="match status" value="1"/>
</dbReference>
<dbReference type="Proteomes" id="UP000295361">
    <property type="component" value="Unassembled WGS sequence"/>
</dbReference>
<dbReference type="Pfam" id="PF22725">
    <property type="entry name" value="GFO_IDH_MocA_C3"/>
    <property type="match status" value="1"/>
</dbReference>
<dbReference type="GO" id="GO:0000166">
    <property type="term" value="F:nucleotide binding"/>
    <property type="evidence" value="ECO:0007669"/>
    <property type="project" value="InterPro"/>
</dbReference>
<feature type="domain" description="GFO/IDH/MocA-like oxidoreductase" evidence="3">
    <location>
        <begin position="139"/>
        <end position="263"/>
    </location>
</feature>
<dbReference type="InterPro" id="IPR050463">
    <property type="entry name" value="Gfo/Idh/MocA_oxidrdct_glycsds"/>
</dbReference>
<feature type="domain" description="Gfo/Idh/MocA-like oxidoreductase N-terminal" evidence="2">
    <location>
        <begin position="11"/>
        <end position="131"/>
    </location>
</feature>
<dbReference type="InParanoid" id="A0A4R6QNL1"/>
<dbReference type="PANTHER" id="PTHR43818">
    <property type="entry name" value="BCDNA.GH03377"/>
    <property type="match status" value="1"/>
</dbReference>
<proteinExistence type="predicted"/>
<sequence>MTQTYSAERPLRWGIIGCGNVTELKSGPAFNKAEGSRLVAVMRRDAAKAEDYARRHGVPRWYGDADALINDPEVDAVYVATPPGSHLDYALRVARAGKHCCVEKPMALNAPQCMAMIQAFESAGRELFVAYYRRSLPRFNQIRQWLDEGAIGQVRHVHWTFSRAPLAQDLAGDYNWHTDPAVSGGGHFVDLACHGLDLMIHLLGSISRVAGMAANQQGLYAAEDAVTGSWQFASGVTGSGFWNFGCQVREDQLVIHGSMGRIECSVFDAHPLVLRRTEGVQRLEIAHPENIQFFHIQNMVRHLNGEIVHPSLGRDALQASWVMDQMLSSFRRQVSQRV</sequence>
<protein>
    <submittedName>
        <fullName evidence="4">Putative dehydrogenase</fullName>
    </submittedName>
</protein>
<dbReference type="OrthoDB" id="9793050at2"/>
<gene>
    <name evidence="4" type="ORF">DES47_103159</name>
</gene>
<dbReference type="Gene3D" id="3.40.50.720">
    <property type="entry name" value="NAD(P)-binding Rossmann-like Domain"/>
    <property type="match status" value="1"/>
</dbReference>
<dbReference type="EMBL" id="SNXS01000003">
    <property type="protein sequence ID" value="TDP71181.1"/>
    <property type="molecule type" value="Genomic_DNA"/>
</dbReference>
<evidence type="ECO:0000259" key="2">
    <source>
        <dbReference type="Pfam" id="PF01408"/>
    </source>
</evidence>
<dbReference type="SUPFAM" id="SSF55347">
    <property type="entry name" value="Glyceraldehyde-3-phosphate dehydrogenase-like, C-terminal domain"/>
    <property type="match status" value="1"/>
</dbReference>
<reference evidence="4 5" key="1">
    <citation type="submission" date="2019-03" db="EMBL/GenBank/DDBJ databases">
        <title>Genomic Encyclopedia of Type Strains, Phase IV (KMG-IV): sequencing the most valuable type-strain genomes for metagenomic binning, comparative biology and taxonomic classification.</title>
        <authorList>
            <person name="Goeker M."/>
        </authorList>
    </citation>
    <scope>NUCLEOTIDE SEQUENCE [LARGE SCALE GENOMIC DNA]</scope>
    <source>
        <strain evidence="4 5">DSM 16998</strain>
    </source>
</reference>
<evidence type="ECO:0000259" key="3">
    <source>
        <dbReference type="Pfam" id="PF22725"/>
    </source>
</evidence>
<keyword evidence="5" id="KW-1185">Reference proteome</keyword>
<dbReference type="RefSeq" id="WP_133700976.1">
    <property type="nucleotide sequence ID" value="NZ_SNXS01000003.1"/>
</dbReference>
<dbReference type="PANTHER" id="PTHR43818:SF11">
    <property type="entry name" value="BCDNA.GH03377"/>
    <property type="match status" value="1"/>
</dbReference>
<dbReference type="InterPro" id="IPR000683">
    <property type="entry name" value="Gfo/Idh/MocA-like_OxRdtase_N"/>
</dbReference>
<accession>A0A4R6QNL1</accession>
<evidence type="ECO:0000313" key="4">
    <source>
        <dbReference type="EMBL" id="TDP71181.1"/>
    </source>
</evidence>